<evidence type="ECO:0000259" key="11">
    <source>
        <dbReference type="Pfam" id="PF00850"/>
    </source>
</evidence>
<evidence type="ECO:0000256" key="3">
    <source>
        <dbReference type="ARBA" id="ARBA00012111"/>
    </source>
</evidence>
<dbReference type="InterPro" id="IPR023801">
    <property type="entry name" value="His_deacetylse_dom"/>
</dbReference>
<dbReference type="InterPro" id="IPR023696">
    <property type="entry name" value="Ureohydrolase_dom_sf"/>
</dbReference>
<organism evidence="12 13">
    <name type="scientific">Protopolystoma xenopodis</name>
    <dbReference type="NCBI Taxonomy" id="117903"/>
    <lineage>
        <taxon>Eukaryota</taxon>
        <taxon>Metazoa</taxon>
        <taxon>Spiralia</taxon>
        <taxon>Lophotrochozoa</taxon>
        <taxon>Platyhelminthes</taxon>
        <taxon>Monogenea</taxon>
        <taxon>Polyopisthocotylea</taxon>
        <taxon>Polystomatidea</taxon>
        <taxon>Polystomatidae</taxon>
        <taxon>Protopolystoma</taxon>
    </lineage>
</organism>
<feature type="region of interest" description="Disordered" evidence="10">
    <location>
        <begin position="1"/>
        <end position="30"/>
    </location>
</feature>
<evidence type="ECO:0000256" key="5">
    <source>
        <dbReference type="ARBA" id="ARBA00022801"/>
    </source>
</evidence>
<keyword evidence="5" id="KW-0378">Hydrolase</keyword>
<evidence type="ECO:0000256" key="9">
    <source>
        <dbReference type="ARBA" id="ARBA00023242"/>
    </source>
</evidence>
<feature type="compositionally biased region" description="Basic and acidic residues" evidence="10">
    <location>
        <begin position="10"/>
        <end position="23"/>
    </location>
</feature>
<dbReference type="Gene3D" id="3.40.800.20">
    <property type="entry name" value="Histone deacetylase domain"/>
    <property type="match status" value="1"/>
</dbReference>
<dbReference type="PANTHER" id="PTHR10625:SF5">
    <property type="entry name" value="HISTONE DEACETYLASE"/>
    <property type="match status" value="1"/>
</dbReference>
<evidence type="ECO:0000313" key="13">
    <source>
        <dbReference type="Proteomes" id="UP000784294"/>
    </source>
</evidence>
<dbReference type="OrthoDB" id="424012at2759"/>
<keyword evidence="7" id="KW-0805">Transcription regulation</keyword>
<gene>
    <name evidence="12" type="ORF">PXEA_LOCUS13000</name>
</gene>
<dbReference type="Proteomes" id="UP000784294">
    <property type="component" value="Unassembled WGS sequence"/>
</dbReference>
<proteinExistence type="inferred from homology"/>
<comment type="subcellular location">
    <subcellularLocation>
        <location evidence="1">Nucleus</location>
    </subcellularLocation>
</comment>
<dbReference type="GO" id="GO:0040029">
    <property type="term" value="P:epigenetic regulation of gene expression"/>
    <property type="evidence" value="ECO:0007669"/>
    <property type="project" value="TreeGrafter"/>
</dbReference>
<evidence type="ECO:0000256" key="8">
    <source>
        <dbReference type="ARBA" id="ARBA00023163"/>
    </source>
</evidence>
<evidence type="ECO:0000256" key="4">
    <source>
        <dbReference type="ARBA" id="ARBA00022491"/>
    </source>
</evidence>
<evidence type="ECO:0000256" key="2">
    <source>
        <dbReference type="ARBA" id="ARBA00007738"/>
    </source>
</evidence>
<sequence>SSCPVACNGRDAEHDGTASEVPRRQQISARPDVCDPSPLLGLADAEYLAAWRCFIEPVATQFRPDIILVSAGFDAALGHPDALGGYAVSPACFAWMTRQDAKEQHRGVMQV</sequence>
<comment type="caution">
    <text evidence="12">The sequence shown here is derived from an EMBL/GenBank/DDBJ whole genome shotgun (WGS) entry which is preliminary data.</text>
</comment>
<evidence type="ECO:0000256" key="1">
    <source>
        <dbReference type="ARBA" id="ARBA00004123"/>
    </source>
</evidence>
<dbReference type="GO" id="GO:0000118">
    <property type="term" value="C:histone deacetylase complex"/>
    <property type="evidence" value="ECO:0007669"/>
    <property type="project" value="TreeGrafter"/>
</dbReference>
<dbReference type="GO" id="GO:0141221">
    <property type="term" value="F:histone deacetylase activity, hydrolytic mechanism"/>
    <property type="evidence" value="ECO:0007669"/>
    <property type="project" value="UniProtKB-EC"/>
</dbReference>
<evidence type="ECO:0000313" key="12">
    <source>
        <dbReference type="EMBL" id="VEL19560.1"/>
    </source>
</evidence>
<dbReference type="Pfam" id="PF00850">
    <property type="entry name" value="Hist_deacetyl"/>
    <property type="match status" value="1"/>
</dbReference>
<keyword evidence="4" id="KW-0678">Repressor</keyword>
<dbReference type="PANTHER" id="PTHR10625">
    <property type="entry name" value="HISTONE DEACETYLASE HDAC1-RELATED"/>
    <property type="match status" value="1"/>
</dbReference>
<evidence type="ECO:0000256" key="6">
    <source>
        <dbReference type="ARBA" id="ARBA00022853"/>
    </source>
</evidence>
<protein>
    <recommendedName>
        <fullName evidence="3">histone deacetylase</fullName>
        <ecNumber evidence="3">3.5.1.98</ecNumber>
    </recommendedName>
</protein>
<keyword evidence="8" id="KW-0804">Transcription</keyword>
<reference evidence="12" key="1">
    <citation type="submission" date="2018-11" db="EMBL/GenBank/DDBJ databases">
        <authorList>
            <consortium name="Pathogen Informatics"/>
        </authorList>
    </citation>
    <scope>NUCLEOTIDE SEQUENCE</scope>
</reference>
<evidence type="ECO:0000256" key="10">
    <source>
        <dbReference type="SAM" id="MobiDB-lite"/>
    </source>
</evidence>
<accession>A0A3S5FDL2</accession>
<evidence type="ECO:0000256" key="7">
    <source>
        <dbReference type="ARBA" id="ARBA00023015"/>
    </source>
</evidence>
<feature type="non-terminal residue" evidence="12">
    <location>
        <position position="111"/>
    </location>
</feature>
<comment type="similarity">
    <text evidence="2">Belongs to the histone deacetylase family. HD type 2 subfamily.</text>
</comment>
<dbReference type="EMBL" id="CAAALY010042126">
    <property type="protein sequence ID" value="VEL19560.1"/>
    <property type="molecule type" value="Genomic_DNA"/>
</dbReference>
<keyword evidence="6" id="KW-0156">Chromatin regulator</keyword>
<keyword evidence="9" id="KW-0539">Nucleus</keyword>
<dbReference type="SUPFAM" id="SSF52768">
    <property type="entry name" value="Arginase/deacetylase"/>
    <property type="match status" value="1"/>
</dbReference>
<dbReference type="InterPro" id="IPR037138">
    <property type="entry name" value="His_deacetylse_dom_sf"/>
</dbReference>
<dbReference type="EC" id="3.5.1.98" evidence="3"/>
<feature type="domain" description="Histone deacetylase" evidence="11">
    <location>
        <begin position="41"/>
        <end position="100"/>
    </location>
</feature>
<dbReference type="AlphaFoldDB" id="A0A3S5FDL2"/>
<keyword evidence="13" id="KW-1185">Reference proteome</keyword>
<name>A0A3S5FDL2_9PLAT</name>